<dbReference type="RefSeq" id="WP_007506325.1">
    <property type="nucleotide sequence ID" value="NZ_AFCE01000164.1"/>
</dbReference>
<dbReference type="PANTHER" id="PTHR34138">
    <property type="entry name" value="CELL SHAPE-DETERMINING PROTEIN MREC"/>
    <property type="match status" value="1"/>
</dbReference>
<dbReference type="InterPro" id="IPR042177">
    <property type="entry name" value="Cell/Rod_1"/>
</dbReference>
<sequence>MPSFFSNRRLIVLLVSTIVMVVVVGITLKERPQPTWGEQFIRDTFGFFQSIAYKPARQVAGFFETINEWRTLYSENQRLKANLQENAKLMARIRELELENESLKRMLDVKSNLRDYQLIAAEVISRSPDRWYQQVTINRGAKHGVKANMAVITTEGLIGRVKSVSQFTSQVELLSDVNRVSQISAIVQGNENIFGVIEGYDLERGALLFQKIPKDAPLEEGQTVVTSGLGGIYPRGLYIGQIVEVVPDQYDLTQSALVEPAANLYHLDYVFVVEQSFLPPVEIPGPDEDKEGTEG</sequence>
<dbReference type="OrthoDB" id="9792313at2"/>
<keyword evidence="11" id="KW-1185">Reference proteome</keyword>
<dbReference type="NCBIfam" id="TIGR00219">
    <property type="entry name" value="mreC"/>
    <property type="match status" value="1"/>
</dbReference>
<dbReference type="GO" id="GO:0005886">
    <property type="term" value="C:plasma membrane"/>
    <property type="evidence" value="ECO:0007669"/>
    <property type="project" value="TreeGrafter"/>
</dbReference>
<keyword evidence="3 5" id="KW-0133">Cell shape</keyword>
<accession>F5LAM9</accession>
<evidence type="ECO:0000256" key="2">
    <source>
        <dbReference type="ARBA" id="ARBA00013855"/>
    </source>
</evidence>
<dbReference type="Gene3D" id="2.40.10.340">
    <property type="entry name" value="Rod shape-determining protein MreC, domain 1"/>
    <property type="match status" value="1"/>
</dbReference>
<dbReference type="Proteomes" id="UP000825179">
    <property type="component" value="Chromosome"/>
</dbReference>
<evidence type="ECO:0000313" key="9">
    <source>
        <dbReference type="EMBL" id="QZT33511.1"/>
    </source>
</evidence>
<evidence type="ECO:0000256" key="5">
    <source>
        <dbReference type="PIRNR" id="PIRNR038471"/>
    </source>
</evidence>
<protein>
    <recommendedName>
        <fullName evidence="2 5">Cell shape-determining protein MreC</fullName>
    </recommendedName>
    <alternativeName>
        <fullName evidence="4 5">Cell shape protein MreC</fullName>
    </alternativeName>
</protein>
<evidence type="ECO:0000313" key="10">
    <source>
        <dbReference type="Proteomes" id="UP000010716"/>
    </source>
</evidence>
<comment type="function">
    <text evidence="5">Involved in formation and maintenance of cell shape.</text>
</comment>
<feature type="domain" description="Rod shape-determining protein MreC beta-barrel core" evidence="7">
    <location>
        <begin position="123"/>
        <end position="274"/>
    </location>
</feature>
<organism evidence="8 10">
    <name type="scientific">Caldalkalibacillus thermarum (strain TA2.A1)</name>
    <dbReference type="NCBI Taxonomy" id="986075"/>
    <lineage>
        <taxon>Bacteria</taxon>
        <taxon>Bacillati</taxon>
        <taxon>Bacillota</taxon>
        <taxon>Bacilli</taxon>
        <taxon>Bacillales</taxon>
        <taxon>Bacillaceae</taxon>
        <taxon>Caldalkalibacillus</taxon>
    </lineage>
</organism>
<dbReference type="PANTHER" id="PTHR34138:SF1">
    <property type="entry name" value="CELL SHAPE-DETERMINING PROTEIN MREC"/>
    <property type="match status" value="1"/>
</dbReference>
<dbReference type="Proteomes" id="UP000010716">
    <property type="component" value="Unassembled WGS sequence"/>
</dbReference>
<evidence type="ECO:0000256" key="1">
    <source>
        <dbReference type="ARBA" id="ARBA00009369"/>
    </source>
</evidence>
<reference evidence="9" key="3">
    <citation type="submission" date="2021-08" db="EMBL/GenBank/DDBJ databases">
        <authorList>
            <person name="de Jong S."/>
            <person name="van den Broek M."/>
            <person name="Merkel A."/>
            <person name="de la Torre Cortes P."/>
            <person name="Kalamorz F."/>
            <person name="Cook G."/>
            <person name="van Loosdrecht M."/>
            <person name="McMillan D."/>
        </authorList>
    </citation>
    <scope>NUCLEOTIDE SEQUENCE</scope>
    <source>
        <strain evidence="9">TA2.A1</strain>
    </source>
</reference>
<dbReference type="InterPro" id="IPR042175">
    <property type="entry name" value="Cell/Rod_MreC_2"/>
</dbReference>
<dbReference type="Pfam" id="PF04085">
    <property type="entry name" value="MreC"/>
    <property type="match status" value="1"/>
</dbReference>
<dbReference type="InterPro" id="IPR055342">
    <property type="entry name" value="MreC_beta-barrel_core"/>
</dbReference>
<evidence type="ECO:0000256" key="3">
    <source>
        <dbReference type="ARBA" id="ARBA00022960"/>
    </source>
</evidence>
<dbReference type="Gene3D" id="2.40.10.350">
    <property type="entry name" value="Rod shape-determining protein MreC, domain 2"/>
    <property type="match status" value="1"/>
</dbReference>
<dbReference type="EMBL" id="CP082237">
    <property type="protein sequence ID" value="QZT33511.1"/>
    <property type="molecule type" value="Genomic_DNA"/>
</dbReference>
<reference evidence="9 11" key="2">
    <citation type="journal article" date="2020" name="Extremophiles">
        <title>Genomic analysis of Caldalkalibacillus thermarum TA2.A1 reveals aerobic alkaliphilic metabolism and evolutionary hallmarks linking alkaliphilic bacteria and plant life.</title>
        <authorList>
            <person name="de Jong S.I."/>
            <person name="van den Broek M.A."/>
            <person name="Merkel A.Y."/>
            <person name="de la Torre Cortes P."/>
            <person name="Kalamorz F."/>
            <person name="Cook G.M."/>
            <person name="van Loosdrecht M.C.M."/>
            <person name="McMillan D.G.G."/>
        </authorList>
    </citation>
    <scope>NUCLEOTIDE SEQUENCE [LARGE SCALE GENOMIC DNA]</scope>
    <source>
        <strain evidence="9 11">TA2.A1</strain>
    </source>
</reference>
<dbReference type="GO" id="GO:0008360">
    <property type="term" value="P:regulation of cell shape"/>
    <property type="evidence" value="ECO:0007669"/>
    <property type="project" value="UniProtKB-KW"/>
</dbReference>
<evidence type="ECO:0000313" key="8">
    <source>
        <dbReference type="EMBL" id="EGL81601.1"/>
    </source>
</evidence>
<dbReference type="eggNOG" id="COG1792">
    <property type="taxonomic scope" value="Bacteria"/>
</dbReference>
<proteinExistence type="inferred from homology"/>
<gene>
    <name evidence="9" type="primary">mreC</name>
    <name evidence="8" type="ORF">CathTA2_2964</name>
    <name evidence="9" type="ORF">HUR95_14875</name>
</gene>
<evidence type="ECO:0000256" key="4">
    <source>
        <dbReference type="ARBA" id="ARBA00032089"/>
    </source>
</evidence>
<reference evidence="8 10" key="1">
    <citation type="journal article" date="2011" name="J. Bacteriol.">
        <title>Draft genome sequence of the thermoalkaliphilic Caldalkalibacillus thermarum strain TA2.A1.</title>
        <authorList>
            <person name="Kalamorz F."/>
            <person name="Keis S."/>
            <person name="McMillan D.G."/>
            <person name="Olsson K."/>
            <person name="Stanton J.A."/>
            <person name="Stockwell P."/>
            <person name="Black M.A."/>
            <person name="Klingeman D.M."/>
            <person name="Land M.L."/>
            <person name="Han C.S."/>
            <person name="Martin S.L."/>
            <person name="Becher S.A."/>
            <person name="Peddie C.J."/>
            <person name="Morgan H.W."/>
            <person name="Matthies D."/>
            <person name="Preiss L."/>
            <person name="Meier T."/>
            <person name="Brown S.D."/>
            <person name="Cook G.M."/>
        </authorList>
    </citation>
    <scope>NUCLEOTIDE SEQUENCE [LARGE SCALE GENOMIC DNA]</scope>
    <source>
        <strain evidence="8 10">TA2.A1</strain>
    </source>
</reference>
<evidence type="ECO:0000259" key="7">
    <source>
        <dbReference type="Pfam" id="PF04085"/>
    </source>
</evidence>
<comment type="similarity">
    <text evidence="1 5">Belongs to the MreC family.</text>
</comment>
<evidence type="ECO:0000313" key="11">
    <source>
        <dbReference type="Proteomes" id="UP000825179"/>
    </source>
</evidence>
<dbReference type="InterPro" id="IPR007221">
    <property type="entry name" value="MreC"/>
</dbReference>
<feature type="coiled-coil region" evidence="6">
    <location>
        <begin position="79"/>
        <end position="113"/>
    </location>
</feature>
<evidence type="ECO:0000256" key="6">
    <source>
        <dbReference type="SAM" id="Coils"/>
    </source>
</evidence>
<dbReference type="KEGG" id="cthu:HUR95_14875"/>
<name>F5LAM9_CALTT</name>
<dbReference type="AlphaFoldDB" id="F5LAM9"/>
<dbReference type="PIRSF" id="PIRSF038471">
    <property type="entry name" value="MreC"/>
    <property type="match status" value="1"/>
</dbReference>
<dbReference type="EMBL" id="AFCE01000164">
    <property type="protein sequence ID" value="EGL81601.1"/>
    <property type="molecule type" value="Genomic_DNA"/>
</dbReference>
<keyword evidence="6" id="KW-0175">Coiled coil</keyword>